<dbReference type="Proteomes" id="UP000002007">
    <property type="component" value="Chromosome"/>
</dbReference>
<evidence type="ECO:0000313" key="2">
    <source>
        <dbReference type="EMBL" id="ABY22138.1"/>
    </source>
</evidence>
<proteinExistence type="predicted"/>
<dbReference type="STRING" id="288705.RSal33209_0383"/>
<sequence length="173" mass="18453">MASGAKSDDGSTQIQSIGELIRAGRLRSGFSYRDLSARAEAAGFSVKFQYLNDLANSGPKSWPKNTDTFRALSAALHLPVKRIILAYAISLGLNVTDSGSELASRLPENLDLISPKMTDAILAIIRAASAEAQASSVDPDKLGLAADSSKNHGKVMKRKFESPGEGSQEQHKH</sequence>
<feature type="compositionally biased region" description="Basic and acidic residues" evidence="1">
    <location>
        <begin position="158"/>
        <end position="173"/>
    </location>
</feature>
<reference evidence="3" key="1">
    <citation type="journal article" date="2008" name="J. Bacteriol.">
        <title>Genome sequence of the fish pathogen Renibacterium salmoninarum suggests reductive evolution away from an environmental Arthrobacter ancestor.</title>
        <authorList>
            <person name="Wiens G.D."/>
            <person name="Rockey D.D."/>
            <person name="Wu Z."/>
            <person name="Chang J."/>
            <person name="Levy R."/>
            <person name="Crane S."/>
            <person name="Chen D.S."/>
            <person name="Capri G.R."/>
            <person name="Burnett J.R."/>
            <person name="Sudheesh P.S."/>
            <person name="Schipma M.J."/>
            <person name="Burd H."/>
            <person name="Bhattacharyya A."/>
            <person name="Rhodes L.D."/>
            <person name="Kaul R."/>
            <person name="Strom M.S."/>
        </authorList>
    </citation>
    <scope>NUCLEOTIDE SEQUENCE [LARGE SCALE GENOMIC DNA]</scope>
    <source>
        <strain evidence="3">ATCC 33209 / DSM 20767 / JCM 11484 / NBRC 15589 / NCIMB 2235</strain>
    </source>
</reference>
<dbReference type="EMBL" id="CP000910">
    <property type="protein sequence ID" value="ABY22138.1"/>
    <property type="molecule type" value="Genomic_DNA"/>
</dbReference>
<dbReference type="KEGG" id="rsa:RSal33209_0383"/>
<evidence type="ECO:0000313" key="3">
    <source>
        <dbReference type="Proteomes" id="UP000002007"/>
    </source>
</evidence>
<protein>
    <submittedName>
        <fullName evidence="2">Uncharacterized protein</fullName>
    </submittedName>
</protein>
<organism evidence="2 3">
    <name type="scientific">Renibacterium salmoninarum (strain ATCC 33209 / DSM 20767 / JCM 11484 / NBRC 15589 / NCIMB 2235)</name>
    <dbReference type="NCBI Taxonomy" id="288705"/>
    <lineage>
        <taxon>Bacteria</taxon>
        <taxon>Bacillati</taxon>
        <taxon>Actinomycetota</taxon>
        <taxon>Actinomycetes</taxon>
        <taxon>Micrococcales</taxon>
        <taxon>Micrococcaceae</taxon>
        <taxon>Renibacterium</taxon>
    </lineage>
</organism>
<accession>A9WKY0</accession>
<dbReference type="RefSeq" id="WP_012243846.1">
    <property type="nucleotide sequence ID" value="NC_010168.1"/>
</dbReference>
<gene>
    <name evidence="2" type="ordered locus">RSal33209_0383</name>
</gene>
<dbReference type="eggNOG" id="ENOG5031Y59">
    <property type="taxonomic scope" value="Bacteria"/>
</dbReference>
<name>A9WKY0_RENSM</name>
<feature type="region of interest" description="Disordered" evidence="1">
    <location>
        <begin position="133"/>
        <end position="173"/>
    </location>
</feature>
<dbReference type="HOGENOM" id="CLU_1546373_0_0_11"/>
<dbReference type="AlphaFoldDB" id="A9WKY0"/>
<evidence type="ECO:0000256" key="1">
    <source>
        <dbReference type="SAM" id="MobiDB-lite"/>
    </source>
</evidence>
<keyword evidence="3" id="KW-1185">Reference proteome</keyword>